<dbReference type="PANTHER" id="PTHR46254:SF3">
    <property type="entry name" value="SECRETED PROTEIN"/>
    <property type="match status" value="1"/>
</dbReference>
<dbReference type="GeneTree" id="ENSGT00940000164709"/>
<evidence type="ECO:0000313" key="2">
    <source>
        <dbReference type="Proteomes" id="UP000233100"/>
    </source>
</evidence>
<sequence length="124" mass="13822">MPGCATWNRWSLTQAGMQWRSLDSWQPLPPGFKRFSGLSLPRTWDYRHVPPPLANFFVFLVETGFHHVSQAGVELLTSNDPPTSAFQSAGIIGVSHCAGTSLLPRLSSMSHCTLFMGLRNYIML</sequence>
<reference evidence="1 2" key="1">
    <citation type="submission" date="2013-03" db="EMBL/GenBank/DDBJ databases">
        <authorList>
            <person name="Warren W."/>
            <person name="Wilson R.K."/>
        </authorList>
    </citation>
    <scope>NUCLEOTIDE SEQUENCE</scope>
</reference>
<reference evidence="1" key="3">
    <citation type="submission" date="2025-09" db="UniProtKB">
        <authorList>
            <consortium name="Ensembl"/>
        </authorList>
    </citation>
    <scope>IDENTIFICATION</scope>
</reference>
<reference evidence="1" key="2">
    <citation type="submission" date="2025-08" db="UniProtKB">
        <authorList>
            <consortium name="Ensembl"/>
        </authorList>
    </citation>
    <scope>IDENTIFICATION</scope>
</reference>
<dbReference type="PANTHER" id="PTHR46254">
    <property type="entry name" value="PROTEIN GVQW1-RELATED"/>
    <property type="match status" value="1"/>
</dbReference>
<dbReference type="PRINTS" id="PR02045">
    <property type="entry name" value="F138DOMAIN"/>
</dbReference>
<keyword evidence="2" id="KW-1185">Reference proteome</keyword>
<dbReference type="AlphaFoldDB" id="A0A7N9D3F0"/>
<dbReference type="Ensembl" id="ENSMFAT00000102396.1">
    <property type="protein sequence ID" value="ENSMFAP00000057629.1"/>
    <property type="gene ID" value="ENSMFAG00000053932.1"/>
</dbReference>
<protein>
    <submittedName>
        <fullName evidence="1">Uncharacterized protein</fullName>
    </submittedName>
</protein>
<accession>A0A7N9D3F0</accession>
<dbReference type="Proteomes" id="UP000233100">
    <property type="component" value="Chromosome 2"/>
</dbReference>
<proteinExistence type="predicted"/>
<organism evidence="1 2">
    <name type="scientific">Macaca fascicularis</name>
    <name type="common">Crab-eating macaque</name>
    <name type="synonym">Cynomolgus monkey</name>
    <dbReference type="NCBI Taxonomy" id="9541"/>
    <lineage>
        <taxon>Eukaryota</taxon>
        <taxon>Metazoa</taxon>
        <taxon>Chordata</taxon>
        <taxon>Craniata</taxon>
        <taxon>Vertebrata</taxon>
        <taxon>Euteleostomi</taxon>
        <taxon>Mammalia</taxon>
        <taxon>Eutheria</taxon>
        <taxon>Euarchontoglires</taxon>
        <taxon>Primates</taxon>
        <taxon>Haplorrhini</taxon>
        <taxon>Catarrhini</taxon>
        <taxon>Cercopithecidae</taxon>
        <taxon>Cercopithecinae</taxon>
        <taxon>Macaca</taxon>
    </lineage>
</organism>
<name>A0A7N9D3F0_MACFA</name>
<evidence type="ECO:0000313" key="1">
    <source>
        <dbReference type="Ensembl" id="ENSMFAP00000057629.1"/>
    </source>
</evidence>